<sequence>MLRLLSLVLLSLFTFSSALPKSFVAESTSAKFGAFNTGNKLNADDHLRAGLKELCGKHETCASEMATLYYSAVRLNQEPAEKHNTWGPEELSKKLDCTIFPGCCTNHSDANKCGEERLPGQFKGDQSGSVSWWTPIVLQLVFAIVVVVLVWGLPESPRWLANRGREQEAVEVLCAVFDKTPNDPFIIEQILEIREAISVEPHAGAQNISGLFKNDRVKTRRRVILVWFMLFMNQLSGINVIIAYIPTVLVKSVGIDPKIATVMAGCVVVLFCIGALVPSLRLDHMGRRPAMMWGSVGLGVCMMMVAILLSFHKRSTSIGATAFFFLFMFVFGVSINAVAWVYGPEILPLVARTRGTAILSRCPRIGFGTFSF</sequence>
<evidence type="ECO:0000256" key="5">
    <source>
        <dbReference type="SAM" id="Phobius"/>
    </source>
</evidence>
<dbReference type="AlphaFoldDB" id="A0A8H3V9U0"/>
<keyword evidence="3 5" id="KW-1133">Transmembrane helix</keyword>
<evidence type="ECO:0008006" key="9">
    <source>
        <dbReference type="Google" id="ProtNLM"/>
    </source>
</evidence>
<feature type="transmembrane region" description="Helical" evidence="5">
    <location>
        <begin position="223"/>
        <end position="247"/>
    </location>
</feature>
<evidence type="ECO:0000256" key="2">
    <source>
        <dbReference type="ARBA" id="ARBA00022692"/>
    </source>
</evidence>
<keyword evidence="4 5" id="KW-0472">Membrane</keyword>
<feature type="transmembrane region" description="Helical" evidence="5">
    <location>
        <begin position="259"/>
        <end position="278"/>
    </location>
</feature>
<feature type="transmembrane region" description="Helical" evidence="5">
    <location>
        <begin position="318"/>
        <end position="342"/>
    </location>
</feature>
<evidence type="ECO:0000256" key="1">
    <source>
        <dbReference type="ARBA" id="ARBA00004141"/>
    </source>
</evidence>
<feature type="transmembrane region" description="Helical" evidence="5">
    <location>
        <begin position="132"/>
        <end position="153"/>
    </location>
</feature>
<comment type="subcellular location">
    <subcellularLocation>
        <location evidence="1">Membrane</location>
        <topology evidence="1">Multi-pass membrane protein</topology>
    </subcellularLocation>
</comment>
<dbReference type="Pfam" id="PF00083">
    <property type="entry name" value="Sugar_tr"/>
    <property type="match status" value="1"/>
</dbReference>
<keyword evidence="6" id="KW-0732">Signal</keyword>
<dbReference type="InterPro" id="IPR050360">
    <property type="entry name" value="MFS_Sugar_Transporters"/>
</dbReference>
<comment type="caution">
    <text evidence="7">The sequence shown here is derived from an EMBL/GenBank/DDBJ whole genome shotgun (WGS) entry which is preliminary data.</text>
</comment>
<accession>A0A8H3V9U0</accession>
<name>A0A8H3V9U0_VENIN</name>
<feature type="signal peptide" evidence="6">
    <location>
        <begin position="1"/>
        <end position="18"/>
    </location>
</feature>
<dbReference type="PANTHER" id="PTHR48022:SF1">
    <property type="entry name" value="SUGAR TRANSPORTER, PUTATIVE (AFU_ORTHOLOGUE AFUA_5G06720)-RELATED"/>
    <property type="match status" value="1"/>
</dbReference>
<dbReference type="GO" id="GO:0005351">
    <property type="term" value="F:carbohydrate:proton symporter activity"/>
    <property type="evidence" value="ECO:0007669"/>
    <property type="project" value="TreeGrafter"/>
</dbReference>
<evidence type="ECO:0000313" key="8">
    <source>
        <dbReference type="Proteomes" id="UP000447873"/>
    </source>
</evidence>
<feature type="transmembrane region" description="Helical" evidence="5">
    <location>
        <begin position="290"/>
        <end position="312"/>
    </location>
</feature>
<feature type="chain" id="PRO_5034819429" description="Major facilitator superfamily (MFS) profile domain-containing protein" evidence="6">
    <location>
        <begin position="19"/>
        <end position="372"/>
    </location>
</feature>
<proteinExistence type="predicted"/>
<gene>
    <name evidence="7" type="ORF">EG328_008342</name>
</gene>
<dbReference type="Proteomes" id="UP000447873">
    <property type="component" value="Unassembled WGS sequence"/>
</dbReference>
<dbReference type="SUPFAM" id="SSF103473">
    <property type="entry name" value="MFS general substrate transporter"/>
    <property type="match status" value="1"/>
</dbReference>
<dbReference type="PANTHER" id="PTHR48022">
    <property type="entry name" value="PLASTIDIC GLUCOSE TRANSPORTER 4"/>
    <property type="match status" value="1"/>
</dbReference>
<protein>
    <recommendedName>
        <fullName evidence="9">Major facilitator superfamily (MFS) profile domain-containing protein</fullName>
    </recommendedName>
</protein>
<dbReference type="EMBL" id="WNWS01000047">
    <property type="protein sequence ID" value="KAE9984725.1"/>
    <property type="molecule type" value="Genomic_DNA"/>
</dbReference>
<evidence type="ECO:0000256" key="6">
    <source>
        <dbReference type="SAM" id="SignalP"/>
    </source>
</evidence>
<organism evidence="7 8">
    <name type="scientific">Venturia inaequalis</name>
    <name type="common">Apple scab fungus</name>
    <dbReference type="NCBI Taxonomy" id="5025"/>
    <lineage>
        <taxon>Eukaryota</taxon>
        <taxon>Fungi</taxon>
        <taxon>Dikarya</taxon>
        <taxon>Ascomycota</taxon>
        <taxon>Pezizomycotina</taxon>
        <taxon>Dothideomycetes</taxon>
        <taxon>Pleosporomycetidae</taxon>
        <taxon>Venturiales</taxon>
        <taxon>Venturiaceae</taxon>
        <taxon>Venturia</taxon>
    </lineage>
</organism>
<dbReference type="Gene3D" id="1.20.1250.20">
    <property type="entry name" value="MFS general substrate transporter like domains"/>
    <property type="match status" value="1"/>
</dbReference>
<dbReference type="InterPro" id="IPR036259">
    <property type="entry name" value="MFS_trans_sf"/>
</dbReference>
<evidence type="ECO:0000256" key="4">
    <source>
        <dbReference type="ARBA" id="ARBA00023136"/>
    </source>
</evidence>
<keyword evidence="2 5" id="KW-0812">Transmembrane</keyword>
<reference evidence="7 8" key="1">
    <citation type="submission" date="2018-12" db="EMBL/GenBank/DDBJ databases">
        <title>Venturia inaequalis Genome Resource.</title>
        <authorList>
            <person name="Lichtner F.J."/>
        </authorList>
    </citation>
    <scope>NUCLEOTIDE SEQUENCE [LARGE SCALE GENOMIC DNA]</scope>
    <source>
        <strain evidence="7 8">120213</strain>
    </source>
</reference>
<dbReference type="InterPro" id="IPR005828">
    <property type="entry name" value="MFS_sugar_transport-like"/>
</dbReference>
<dbReference type="GO" id="GO:0016020">
    <property type="term" value="C:membrane"/>
    <property type="evidence" value="ECO:0007669"/>
    <property type="project" value="UniProtKB-SubCell"/>
</dbReference>
<evidence type="ECO:0000313" key="7">
    <source>
        <dbReference type="EMBL" id="KAE9984725.1"/>
    </source>
</evidence>
<evidence type="ECO:0000256" key="3">
    <source>
        <dbReference type="ARBA" id="ARBA00022989"/>
    </source>
</evidence>